<dbReference type="InterPro" id="IPR050834">
    <property type="entry name" value="Glycosyltransf_2"/>
</dbReference>
<dbReference type="PANTHER" id="PTHR43685:SF2">
    <property type="entry name" value="GLYCOSYLTRANSFERASE 2-LIKE DOMAIN-CONTAINING PROTEIN"/>
    <property type="match status" value="1"/>
</dbReference>
<gene>
    <name evidence="5" type="ORF">CYMTET_3613</name>
</gene>
<dbReference type="InterPro" id="IPR013320">
    <property type="entry name" value="ConA-like_dom_sf"/>
</dbReference>
<protein>
    <recommendedName>
        <fullName evidence="4">LamG-like jellyroll fold domain-containing protein</fullName>
    </recommendedName>
</protein>
<dbReference type="SMART" id="SM00560">
    <property type="entry name" value="LamGL"/>
    <property type="match status" value="1"/>
</dbReference>
<dbReference type="Pfam" id="PF00535">
    <property type="entry name" value="Glycos_transf_2"/>
    <property type="match status" value="1"/>
</dbReference>
<dbReference type="Proteomes" id="UP001190700">
    <property type="component" value="Unassembled WGS sequence"/>
</dbReference>
<feature type="non-terminal residue" evidence="5">
    <location>
        <position position="600"/>
    </location>
</feature>
<evidence type="ECO:0000256" key="2">
    <source>
        <dbReference type="ARBA" id="ARBA00023157"/>
    </source>
</evidence>
<organism evidence="5 6">
    <name type="scientific">Cymbomonas tetramitiformis</name>
    <dbReference type="NCBI Taxonomy" id="36881"/>
    <lineage>
        <taxon>Eukaryota</taxon>
        <taxon>Viridiplantae</taxon>
        <taxon>Chlorophyta</taxon>
        <taxon>Pyramimonadophyceae</taxon>
        <taxon>Pyramimonadales</taxon>
        <taxon>Pyramimonadaceae</taxon>
        <taxon>Cymbomonas</taxon>
    </lineage>
</organism>
<dbReference type="CDD" id="cd00761">
    <property type="entry name" value="Glyco_tranf_GTA_type"/>
    <property type="match status" value="1"/>
</dbReference>
<feature type="signal peptide" evidence="3">
    <location>
        <begin position="1"/>
        <end position="26"/>
    </location>
</feature>
<feature type="chain" id="PRO_5042186282" description="LamG-like jellyroll fold domain-containing protein" evidence="3">
    <location>
        <begin position="27"/>
        <end position="600"/>
    </location>
</feature>
<sequence>MASTKNYLSILTQSMMIFCILSTVNSGKIGGSAPGTRSNLGGPDGTVPAAYPPNDGSGGYLASTGQGRGSPGRAAGPVAGVGLTALELDGVDDYALVRDFKGLPTSVISAGAWISVTHHKSYNRILSHEWVSWGWNLYTDGGGVAHFGIGQNNVDYAASKIIFRYRWHYLVGTYDGEVIRIYVDGVPGVRTTLKGAVLDGDGYLSMGGAEWDPFFGRIDDVRLWNYALTQQEVVMGMMVQPEGVEPGLVGYWRFDEGQGLTARDMTSYGNHANLGPQRRSPRWIQSGAQVHIPCVSAGNAVTVTLPGLMEEEGQATAYLVSLPEIGSLYQPTVQQDFIKIESVPIELTVSSRRLLYEAPAEVDAPICAQFEYRVHNGRFTSREPATVLLEVVPDAAMCLERTLDTEHGCWAVRTLKTYALALTRPPRVSIIVPLYNQGELLGETLESVEAQTFQDFEVVIMDDGSTDDSLHVARRLVEAYNKKGFSMRVLTKSNGGLADTRNAAFRAARSDWVLPLDSDDIIQPSFLEQAVALIDADNTTNLVIADLQGFGAWEYSWRLPEYDALDLLYSNMFHCSALFHRSLWQAVPGGYPPTTLFGYE</sequence>
<proteinExistence type="predicted"/>
<keyword evidence="2" id="KW-1015">Disulfide bond</keyword>
<evidence type="ECO:0000259" key="4">
    <source>
        <dbReference type="SMART" id="SM00560"/>
    </source>
</evidence>
<accession>A0AAE0H338</accession>
<dbReference type="Pfam" id="PF13385">
    <property type="entry name" value="Laminin_G_3"/>
    <property type="match status" value="1"/>
</dbReference>
<keyword evidence="1 3" id="KW-0732">Signal</keyword>
<dbReference type="EMBL" id="LGRX02000305">
    <property type="protein sequence ID" value="KAK3288926.1"/>
    <property type="molecule type" value="Genomic_DNA"/>
</dbReference>
<dbReference type="InterPro" id="IPR006558">
    <property type="entry name" value="LamG-like"/>
</dbReference>
<evidence type="ECO:0000256" key="1">
    <source>
        <dbReference type="ARBA" id="ARBA00022729"/>
    </source>
</evidence>
<evidence type="ECO:0000313" key="5">
    <source>
        <dbReference type="EMBL" id="KAK3288926.1"/>
    </source>
</evidence>
<dbReference type="PANTHER" id="PTHR43685">
    <property type="entry name" value="GLYCOSYLTRANSFERASE"/>
    <property type="match status" value="1"/>
</dbReference>
<reference evidence="5 6" key="1">
    <citation type="journal article" date="2015" name="Genome Biol. Evol.">
        <title>Comparative Genomics of a Bacterivorous Green Alga Reveals Evolutionary Causalities and Consequences of Phago-Mixotrophic Mode of Nutrition.</title>
        <authorList>
            <person name="Burns J.A."/>
            <person name="Paasch A."/>
            <person name="Narechania A."/>
            <person name="Kim E."/>
        </authorList>
    </citation>
    <scope>NUCLEOTIDE SEQUENCE [LARGE SCALE GENOMIC DNA]</scope>
    <source>
        <strain evidence="5 6">PLY_AMNH</strain>
    </source>
</reference>
<dbReference type="InterPro" id="IPR029044">
    <property type="entry name" value="Nucleotide-diphossugar_trans"/>
</dbReference>
<feature type="domain" description="LamG-like jellyroll fold" evidence="4">
    <location>
        <begin position="106"/>
        <end position="231"/>
    </location>
</feature>
<dbReference type="InterPro" id="IPR001173">
    <property type="entry name" value="Glyco_trans_2-like"/>
</dbReference>
<dbReference type="Gene3D" id="2.60.120.200">
    <property type="match status" value="1"/>
</dbReference>
<evidence type="ECO:0000256" key="3">
    <source>
        <dbReference type="SAM" id="SignalP"/>
    </source>
</evidence>
<name>A0AAE0H338_9CHLO</name>
<dbReference type="SUPFAM" id="SSF49899">
    <property type="entry name" value="Concanavalin A-like lectins/glucanases"/>
    <property type="match status" value="1"/>
</dbReference>
<keyword evidence="6" id="KW-1185">Reference proteome</keyword>
<dbReference type="AlphaFoldDB" id="A0AAE0H338"/>
<dbReference type="SUPFAM" id="SSF53448">
    <property type="entry name" value="Nucleotide-diphospho-sugar transferases"/>
    <property type="match status" value="1"/>
</dbReference>
<dbReference type="Gene3D" id="3.90.550.10">
    <property type="entry name" value="Spore Coat Polysaccharide Biosynthesis Protein SpsA, Chain A"/>
    <property type="match status" value="1"/>
</dbReference>
<comment type="caution">
    <text evidence="5">The sequence shown here is derived from an EMBL/GenBank/DDBJ whole genome shotgun (WGS) entry which is preliminary data.</text>
</comment>
<evidence type="ECO:0000313" key="6">
    <source>
        <dbReference type="Proteomes" id="UP001190700"/>
    </source>
</evidence>